<organism evidence="9 10">
    <name type="scientific">Perilla frutescens var. hirtella</name>
    <name type="common">Perilla citriodora</name>
    <name type="synonym">Perilla setoyensis</name>
    <dbReference type="NCBI Taxonomy" id="608512"/>
    <lineage>
        <taxon>Eukaryota</taxon>
        <taxon>Viridiplantae</taxon>
        <taxon>Streptophyta</taxon>
        <taxon>Embryophyta</taxon>
        <taxon>Tracheophyta</taxon>
        <taxon>Spermatophyta</taxon>
        <taxon>Magnoliopsida</taxon>
        <taxon>eudicotyledons</taxon>
        <taxon>Gunneridae</taxon>
        <taxon>Pentapetalae</taxon>
        <taxon>asterids</taxon>
        <taxon>lamiids</taxon>
        <taxon>Lamiales</taxon>
        <taxon>Lamiaceae</taxon>
        <taxon>Nepetoideae</taxon>
        <taxon>Elsholtzieae</taxon>
        <taxon>Perilla</taxon>
    </lineage>
</organism>
<dbReference type="Proteomes" id="UP001190926">
    <property type="component" value="Unassembled WGS sequence"/>
</dbReference>
<dbReference type="InterPro" id="IPR004263">
    <property type="entry name" value="Exostosin"/>
</dbReference>
<feature type="region of interest" description="Disordered" evidence="6">
    <location>
        <begin position="288"/>
        <end position="324"/>
    </location>
</feature>
<feature type="domain" description="Exostosin GT47" evidence="8">
    <location>
        <begin position="341"/>
        <end position="616"/>
    </location>
</feature>
<feature type="compositionally biased region" description="Polar residues" evidence="6">
    <location>
        <begin position="232"/>
        <end position="252"/>
    </location>
</feature>
<comment type="similarity">
    <text evidence="2">Belongs to the glycosyltransferase 47 family.</text>
</comment>
<keyword evidence="7" id="KW-0472">Membrane</keyword>
<feature type="compositionally biased region" description="Polar residues" evidence="6">
    <location>
        <begin position="298"/>
        <end position="319"/>
    </location>
</feature>
<feature type="transmembrane region" description="Helical" evidence="7">
    <location>
        <begin position="16"/>
        <end position="33"/>
    </location>
</feature>
<sequence length="632" mass="69267">MGTDFSRKCQVESRRVVWIVALVLGSVLIIQYFDLPYGDRVLSLFPLGKPYFNLSDANRGINGHTGYSGQQSNLLNNSSPSMHKSEGSVSKDVLLGNRTADINHTDEEDSIVRAVSVVPEKASNTSERFNPSADISPSSVEIGIAAPPNEANDALDNVSTGNVADVSPSISVADDTTATTSGGNAGVAASTAYLSVAPAPFGMLTSTAVSPSVSDDHNTALESGENERIAASPTTLDVSSSTTLPPSESVSPTKLDIDVGAPVHAYSPPITANETGTFGKENIEKLNSPVAPSEEHSSATNSPPSTEQPKTPENPSVPSSPLWPSAADQELLDARSYELMEQKLKVYIYKDGNRPVFHNPRLRGIYASEGWFMKHMEASSQFVTSNPGEAHIFYLPFSSQLLVEYVYVKDSHSFDDINNFLKNYVESIKIRHPFWNRTDGADHFLVGCHDWAPYETKHLMANCIRALCNSDVKEGFEFGKDVSLPETHIQSPQNPMKLTGGKSAYKRSILAFFAGKMHGKVRPLLLEHWENKDPDMKISGPIRKAYVWHMQNSKYCICAKGYEVNSPRVVEAILYGCVPVIISDNFVPPFFDVLNWETFAVFVLEKDIPNLKNILISISDRRYVVTRHEASS</sequence>
<evidence type="ECO:0000256" key="1">
    <source>
        <dbReference type="ARBA" id="ARBA00004323"/>
    </source>
</evidence>
<evidence type="ECO:0000256" key="4">
    <source>
        <dbReference type="ARBA" id="ARBA00022968"/>
    </source>
</evidence>
<keyword evidence="3" id="KW-0808">Transferase</keyword>
<feature type="compositionally biased region" description="Low complexity" evidence="6">
    <location>
        <begin position="70"/>
        <end position="79"/>
    </location>
</feature>
<evidence type="ECO:0000256" key="7">
    <source>
        <dbReference type="SAM" id="Phobius"/>
    </source>
</evidence>
<gene>
    <name evidence="9" type="ORF">C2S53_009352</name>
</gene>
<dbReference type="InterPro" id="IPR040911">
    <property type="entry name" value="Exostosin_GT47"/>
</dbReference>
<dbReference type="PANTHER" id="PTHR11062:SF108">
    <property type="entry name" value="EXOSTOSIN FAMILY PROTEIN"/>
    <property type="match status" value="1"/>
</dbReference>
<name>A0AAD4JCD1_PERFH</name>
<evidence type="ECO:0000313" key="9">
    <source>
        <dbReference type="EMBL" id="KAH6831157.1"/>
    </source>
</evidence>
<dbReference type="EMBL" id="SDAM02000091">
    <property type="protein sequence ID" value="KAH6831157.1"/>
    <property type="molecule type" value="Genomic_DNA"/>
</dbReference>
<evidence type="ECO:0000256" key="5">
    <source>
        <dbReference type="ARBA" id="ARBA00023034"/>
    </source>
</evidence>
<dbReference type="GO" id="GO:0000139">
    <property type="term" value="C:Golgi membrane"/>
    <property type="evidence" value="ECO:0007669"/>
    <property type="project" value="UniProtKB-SubCell"/>
</dbReference>
<evidence type="ECO:0000256" key="2">
    <source>
        <dbReference type="ARBA" id="ARBA00010271"/>
    </source>
</evidence>
<evidence type="ECO:0000256" key="6">
    <source>
        <dbReference type="SAM" id="MobiDB-lite"/>
    </source>
</evidence>
<evidence type="ECO:0000256" key="3">
    <source>
        <dbReference type="ARBA" id="ARBA00022676"/>
    </source>
</evidence>
<comment type="caution">
    <text evidence="9">The sequence shown here is derived from an EMBL/GenBank/DDBJ whole genome shotgun (WGS) entry which is preliminary data.</text>
</comment>
<dbReference type="GO" id="GO:0016757">
    <property type="term" value="F:glycosyltransferase activity"/>
    <property type="evidence" value="ECO:0007669"/>
    <property type="project" value="UniProtKB-KW"/>
</dbReference>
<protein>
    <submittedName>
        <fullName evidence="9">Exostosin family protein</fullName>
    </submittedName>
</protein>
<proteinExistence type="inferred from homology"/>
<dbReference type="AlphaFoldDB" id="A0AAD4JCD1"/>
<dbReference type="Pfam" id="PF03016">
    <property type="entry name" value="Exostosin_GT47"/>
    <property type="match status" value="1"/>
</dbReference>
<evidence type="ECO:0000259" key="8">
    <source>
        <dbReference type="Pfam" id="PF03016"/>
    </source>
</evidence>
<keyword evidence="5" id="KW-0333">Golgi apparatus</keyword>
<comment type="subcellular location">
    <subcellularLocation>
        <location evidence="1">Golgi apparatus membrane</location>
        <topology evidence="1">Single-pass type II membrane protein</topology>
    </subcellularLocation>
</comment>
<reference evidence="9 10" key="1">
    <citation type="journal article" date="2021" name="Nat. Commun.">
        <title>Incipient diploidization of the medicinal plant Perilla within 10,000 years.</title>
        <authorList>
            <person name="Zhang Y."/>
            <person name="Shen Q."/>
            <person name="Leng L."/>
            <person name="Zhang D."/>
            <person name="Chen S."/>
            <person name="Shi Y."/>
            <person name="Ning Z."/>
            <person name="Chen S."/>
        </authorList>
    </citation>
    <scope>NUCLEOTIDE SEQUENCE [LARGE SCALE GENOMIC DNA]</scope>
    <source>
        <strain evidence="10">cv. PC099</strain>
    </source>
</reference>
<keyword evidence="7" id="KW-1133">Transmembrane helix</keyword>
<keyword evidence="10" id="KW-1185">Reference proteome</keyword>
<evidence type="ECO:0000313" key="10">
    <source>
        <dbReference type="Proteomes" id="UP001190926"/>
    </source>
</evidence>
<feature type="region of interest" description="Disordered" evidence="6">
    <location>
        <begin position="211"/>
        <end position="254"/>
    </location>
</feature>
<feature type="region of interest" description="Disordered" evidence="6">
    <location>
        <begin position="63"/>
        <end position="88"/>
    </location>
</feature>
<keyword evidence="3" id="KW-0328">Glycosyltransferase</keyword>
<keyword evidence="7" id="KW-0812">Transmembrane</keyword>
<keyword evidence="4" id="KW-0735">Signal-anchor</keyword>
<accession>A0AAD4JCD1</accession>
<dbReference type="PANTHER" id="PTHR11062">
    <property type="entry name" value="EXOSTOSIN HEPARAN SULFATE GLYCOSYLTRANSFERASE -RELATED"/>
    <property type="match status" value="1"/>
</dbReference>